<sequence length="462" mass="53748">MKKGSALIFVILIFSILLTLSVGLLQFSVASYKQSDSFVSKNENFYNGDSAIELTLFILEAFSEKARREAYEYCFKDGNVNTESPEVKIIYDQYMAQINDNNPNNDDAAYNAYKENLSKIYIKKYKEYLKTYLVDKADDQLLNLNLQVEMLNEKIEIDYWRQAVEYIYNKILSPIYPNVDFKILLYNEAIKDLEFSKVLGNQFNSSFEDFNLISESYPRETIIIRSKDKTDNTKNYILLNCEFKPEGGGFVEGNLPLITDNILFQKPLVVASHENEPIKKIDDYVDFSVVGNHDEVIVIDNANKIYIYLDKNSNSSNIDIDLSNYDGYKVLIASKNNLYIKSTNNITIYGNIMVDKLDRDNSIQQYNVVDQQYNIYKSSFKDNESNKTITVKYDQNISKYWILILNELKNVNKIDQTTYDKIIKYFKLQDQGNDVKIVKDLNFSNFTTSINILTRRQIRVNN</sequence>
<protein>
    <submittedName>
        <fullName evidence="1">Uncharacterized protein</fullName>
    </submittedName>
</protein>
<keyword evidence="2" id="KW-1185">Reference proteome</keyword>
<evidence type="ECO:0000313" key="2">
    <source>
        <dbReference type="Proteomes" id="UP000007652"/>
    </source>
</evidence>
<reference evidence="1 2" key="1">
    <citation type="journal article" date="2011" name="J. Bacteriol.">
        <title>Draft genome sequence of Caloramator australicus strain RC3T, a thermoanaerobe from the Great Artesian Basin of Australia.</title>
        <authorList>
            <person name="Ogg C.D."/>
            <person name="Patel B.K.C."/>
        </authorList>
    </citation>
    <scope>NUCLEOTIDE SEQUENCE [LARGE SCALE GENOMIC DNA]</scope>
    <source>
        <strain evidence="1 2">RC3</strain>
    </source>
</reference>
<gene>
    <name evidence="1" type="ORF">CAAU_1019</name>
</gene>
<accession>I7KTI8</accession>
<dbReference type="Proteomes" id="UP000007652">
    <property type="component" value="Unassembled WGS sequence"/>
</dbReference>
<dbReference type="RefSeq" id="WP_008908375.1">
    <property type="nucleotide sequence ID" value="NZ_CAKP01000057.1"/>
</dbReference>
<dbReference type="EMBL" id="CAKP01000057">
    <property type="protein sequence ID" value="CCJ33103.1"/>
    <property type="molecule type" value="Genomic_DNA"/>
</dbReference>
<proteinExistence type="predicted"/>
<name>I7KTI8_9CLOT</name>
<organism evidence="1 2">
    <name type="scientific">Caloramator australicus RC3</name>
    <dbReference type="NCBI Taxonomy" id="857293"/>
    <lineage>
        <taxon>Bacteria</taxon>
        <taxon>Bacillati</taxon>
        <taxon>Bacillota</taxon>
        <taxon>Clostridia</taxon>
        <taxon>Eubacteriales</taxon>
        <taxon>Clostridiaceae</taxon>
        <taxon>Caloramator</taxon>
    </lineage>
</organism>
<dbReference type="STRING" id="857293.CAAU_1019"/>
<comment type="caution">
    <text evidence="1">The sequence shown here is derived from an EMBL/GenBank/DDBJ whole genome shotgun (WGS) entry which is preliminary data.</text>
</comment>
<evidence type="ECO:0000313" key="1">
    <source>
        <dbReference type="EMBL" id="CCJ33103.1"/>
    </source>
</evidence>
<dbReference type="AlphaFoldDB" id="I7KTI8"/>